<proteinExistence type="inferred from homology"/>
<feature type="chain" id="PRO_5043488634" evidence="4">
    <location>
        <begin position="20"/>
        <end position="778"/>
    </location>
</feature>
<dbReference type="RefSeq" id="WP_340331362.1">
    <property type="nucleotide sequence ID" value="NZ_JAZHOF010000008.1"/>
</dbReference>
<dbReference type="EMBL" id="JAZHOF010000008">
    <property type="protein sequence ID" value="MEJ8573662.1"/>
    <property type="molecule type" value="Genomic_DNA"/>
</dbReference>
<evidence type="ECO:0000313" key="7">
    <source>
        <dbReference type="Proteomes" id="UP001378188"/>
    </source>
</evidence>
<dbReference type="SUPFAM" id="SSF48435">
    <property type="entry name" value="Bacterial muramidases"/>
    <property type="match status" value="1"/>
</dbReference>
<dbReference type="GO" id="GO:0016020">
    <property type="term" value="C:membrane"/>
    <property type="evidence" value="ECO:0007669"/>
    <property type="project" value="InterPro"/>
</dbReference>
<dbReference type="InterPro" id="IPR023346">
    <property type="entry name" value="Lysozyme-like_dom_sf"/>
</dbReference>
<sequence length="778" mass="84572">MTVAFALPAIALPATALWAATSVPLPRERPVDVASGIAQTATDEVVVGTVADGDTEQVLSASDFPLPRPRPDDAGPAAHELFETAGFDAPVVDAHTAAVTNQAINFISAKRYDDALALQKTLSDPAARKLIEFYYVRDYSLSAPYSRMQAFLKENPDWPNQDLIRRRFEVALLAQRASAETVIEAFADEPPITSPGVIVYASALKATGAEERSGELIRALWRTQSLTTGEESLVLSRFADALEREDHKKRMDMLLYNGESSAALRVAAKLGGNEKKLAEARIAVSRRSSSAGSALDNLPQEVRSDPGYLLSRIQWNRRADRDDFAAKLLLEASFEPDQLVDPDEWALERRIVARELVETGNPDVVKTAYELVSKHAAESAIDRLENEWHAGWIALRFLKDPEAASKHFAEILNVATTPISTSRAHYWLGRAAEEAGDIPTALKYYTQAGEQPTTYYGQLALNRIGKTSVPRPDKPLIADTARRIIGERDSIRAMRLLVQIGREDEAARFMITMAEETDDPLTLVGICETAQQLGMTWGTVWMGKRGTRAGAPTEAYAFSTDGMPDFPKIGPGIDPAVVYAIARQESVFNPSALSPAGARGLMQMMPATAKATAQAYGQTYNLDRLTSDPTYNATLGAAHLGELAERFDNAYALVFAAYNAGPGRVYEWIERFGDPRKGEIDPVDWVELIPYNETRNYVQRVMEGLQVYRARLGEENQPLLIAEDLRLPLDTGQSVIAAATSAGDAGNNGVPGVFSGFGDGPVNTGAPPSTALGFGSGL</sequence>
<evidence type="ECO:0000256" key="4">
    <source>
        <dbReference type="SAM" id="SignalP"/>
    </source>
</evidence>
<comment type="similarity">
    <text evidence="1">Belongs to the transglycosylase Slt family.</text>
</comment>
<feature type="signal peptide" evidence="4">
    <location>
        <begin position="1"/>
        <end position="19"/>
    </location>
</feature>
<dbReference type="InterPro" id="IPR000189">
    <property type="entry name" value="Transglyc_AS"/>
</dbReference>
<dbReference type="GO" id="GO:0042597">
    <property type="term" value="C:periplasmic space"/>
    <property type="evidence" value="ECO:0007669"/>
    <property type="project" value="InterPro"/>
</dbReference>
<dbReference type="InterPro" id="IPR008939">
    <property type="entry name" value="Lytic_TGlycosylase_superhlx_U"/>
</dbReference>
<dbReference type="GO" id="GO:0004553">
    <property type="term" value="F:hydrolase activity, hydrolyzing O-glycosyl compounds"/>
    <property type="evidence" value="ECO:0007669"/>
    <property type="project" value="InterPro"/>
</dbReference>
<reference evidence="6 7" key="1">
    <citation type="submission" date="2024-02" db="EMBL/GenBank/DDBJ databases">
        <title>Genome analysis and characterization of Microbaculum marinisediminis sp. nov., isolated from marine sediment.</title>
        <authorList>
            <person name="Du Z.-J."/>
            <person name="Ye Y.-Q."/>
            <person name="Zhang Z.-R."/>
            <person name="Yuan S.-M."/>
            <person name="Zhang X.-Y."/>
        </authorList>
    </citation>
    <scope>NUCLEOTIDE SEQUENCE [LARGE SCALE GENOMIC DNA]</scope>
    <source>
        <strain evidence="6 7">SDUM1044001</strain>
    </source>
</reference>
<evidence type="ECO:0000256" key="1">
    <source>
        <dbReference type="ARBA" id="ARBA00007734"/>
    </source>
</evidence>
<dbReference type="SUPFAM" id="SSF53955">
    <property type="entry name" value="Lysozyme-like"/>
    <property type="match status" value="1"/>
</dbReference>
<name>A0AAW9RMW6_9HYPH</name>
<dbReference type="PANTHER" id="PTHR37423:SF2">
    <property type="entry name" value="MEMBRANE-BOUND LYTIC MUREIN TRANSGLYCOSYLASE C"/>
    <property type="match status" value="1"/>
</dbReference>
<dbReference type="GO" id="GO:0008933">
    <property type="term" value="F:peptidoglycan lytic transglycosylase activity"/>
    <property type="evidence" value="ECO:0007669"/>
    <property type="project" value="InterPro"/>
</dbReference>
<dbReference type="PANTHER" id="PTHR37423">
    <property type="entry name" value="SOLUBLE LYTIC MUREIN TRANSGLYCOSYLASE-RELATED"/>
    <property type="match status" value="1"/>
</dbReference>
<dbReference type="GO" id="GO:0000270">
    <property type="term" value="P:peptidoglycan metabolic process"/>
    <property type="evidence" value="ECO:0007669"/>
    <property type="project" value="InterPro"/>
</dbReference>
<dbReference type="CDD" id="cd13401">
    <property type="entry name" value="Slt70-like"/>
    <property type="match status" value="1"/>
</dbReference>
<evidence type="ECO:0000259" key="5">
    <source>
        <dbReference type="Pfam" id="PF01464"/>
    </source>
</evidence>
<organism evidence="6 7">
    <name type="scientific">Microbaculum marinum</name>
    <dbReference type="NCBI Taxonomy" id="1764581"/>
    <lineage>
        <taxon>Bacteria</taxon>
        <taxon>Pseudomonadati</taxon>
        <taxon>Pseudomonadota</taxon>
        <taxon>Alphaproteobacteria</taxon>
        <taxon>Hyphomicrobiales</taxon>
        <taxon>Tepidamorphaceae</taxon>
        <taxon>Microbaculum</taxon>
    </lineage>
</organism>
<dbReference type="Proteomes" id="UP001378188">
    <property type="component" value="Unassembled WGS sequence"/>
</dbReference>
<dbReference type="Pfam" id="PF01464">
    <property type="entry name" value="SLT"/>
    <property type="match status" value="1"/>
</dbReference>
<protein>
    <submittedName>
        <fullName evidence="6">Lytic transglycosylase domain-containing protein</fullName>
    </submittedName>
</protein>
<evidence type="ECO:0000256" key="3">
    <source>
        <dbReference type="ARBA" id="ARBA00022729"/>
    </source>
</evidence>
<feature type="domain" description="Transglycosylase SLT" evidence="5">
    <location>
        <begin position="571"/>
        <end position="675"/>
    </location>
</feature>
<keyword evidence="7" id="KW-1185">Reference proteome</keyword>
<comment type="caution">
    <text evidence="6">The sequence shown here is derived from an EMBL/GenBank/DDBJ whole genome shotgun (WGS) entry which is preliminary data.</text>
</comment>
<dbReference type="InterPro" id="IPR008258">
    <property type="entry name" value="Transglycosylase_SLT_dom_1"/>
</dbReference>
<dbReference type="Gene3D" id="1.10.530.10">
    <property type="match status" value="1"/>
</dbReference>
<evidence type="ECO:0000313" key="6">
    <source>
        <dbReference type="EMBL" id="MEJ8573662.1"/>
    </source>
</evidence>
<dbReference type="AlphaFoldDB" id="A0AAW9RMW6"/>
<gene>
    <name evidence="6" type="ORF">V3328_19380</name>
</gene>
<comment type="similarity">
    <text evidence="2">Belongs to the virb1 family.</text>
</comment>
<evidence type="ECO:0000256" key="2">
    <source>
        <dbReference type="ARBA" id="ARBA00009387"/>
    </source>
</evidence>
<keyword evidence="3 4" id="KW-0732">Signal</keyword>
<dbReference type="PROSITE" id="PS00922">
    <property type="entry name" value="TRANSGLYCOSYLASE"/>
    <property type="match status" value="1"/>
</dbReference>
<accession>A0AAW9RMW6</accession>
<dbReference type="Gene3D" id="1.25.20.10">
    <property type="entry name" value="Bacterial muramidases"/>
    <property type="match status" value="1"/>
</dbReference>